<feature type="repeat" description="ANK" evidence="3">
    <location>
        <begin position="118"/>
        <end position="150"/>
    </location>
</feature>
<evidence type="ECO:0000256" key="3">
    <source>
        <dbReference type="PROSITE-ProRule" id="PRU00023"/>
    </source>
</evidence>
<keyword evidence="2 3" id="KW-0040">ANK repeat</keyword>
<keyword evidence="5" id="KW-1185">Reference proteome</keyword>
<dbReference type="InterPro" id="IPR036770">
    <property type="entry name" value="Ankyrin_rpt-contain_sf"/>
</dbReference>
<feature type="repeat" description="ANK" evidence="3">
    <location>
        <begin position="52"/>
        <end position="84"/>
    </location>
</feature>
<comment type="caution">
    <text evidence="4">The sequence shown here is derived from an EMBL/GenBank/DDBJ whole genome shotgun (WGS) entry which is preliminary data.</text>
</comment>
<proteinExistence type="predicted"/>
<evidence type="ECO:0000313" key="5">
    <source>
        <dbReference type="Proteomes" id="UP000309668"/>
    </source>
</evidence>
<dbReference type="Pfam" id="PF12796">
    <property type="entry name" value="Ank_2"/>
    <property type="match status" value="1"/>
</dbReference>
<accession>A0A5S3NYP9</accession>
<dbReference type="SUPFAM" id="SSF48403">
    <property type="entry name" value="Ankyrin repeat"/>
    <property type="match status" value="1"/>
</dbReference>
<dbReference type="Pfam" id="PF00023">
    <property type="entry name" value="Ank"/>
    <property type="match status" value="1"/>
</dbReference>
<dbReference type="Gene3D" id="1.25.40.20">
    <property type="entry name" value="Ankyrin repeat-containing domain"/>
    <property type="match status" value="1"/>
</dbReference>
<organism evidence="4 5">
    <name type="scientific">Qipengyuania marisflavi</name>
    <dbReference type="NCBI Taxonomy" id="2486356"/>
    <lineage>
        <taxon>Bacteria</taxon>
        <taxon>Pseudomonadati</taxon>
        <taxon>Pseudomonadota</taxon>
        <taxon>Alphaproteobacteria</taxon>
        <taxon>Sphingomonadales</taxon>
        <taxon>Erythrobacteraceae</taxon>
        <taxon>Qipengyuania</taxon>
    </lineage>
</organism>
<evidence type="ECO:0000256" key="2">
    <source>
        <dbReference type="ARBA" id="ARBA00023043"/>
    </source>
</evidence>
<name>A0A5S3NYP9_9SPHN</name>
<dbReference type="PANTHER" id="PTHR24171:SF8">
    <property type="entry name" value="BRCA1-ASSOCIATED RING DOMAIN PROTEIN 1"/>
    <property type="match status" value="1"/>
</dbReference>
<dbReference type="GO" id="GO:0085020">
    <property type="term" value="P:protein K6-linked ubiquitination"/>
    <property type="evidence" value="ECO:0007669"/>
    <property type="project" value="TreeGrafter"/>
</dbReference>
<reference evidence="4 5" key="1">
    <citation type="submission" date="2019-05" db="EMBL/GenBank/DDBJ databases">
        <title>Erythrobacter marisflavi sp. nov., isolated from isolated from water of an estuary environment.</title>
        <authorList>
            <person name="Yoon J.-H."/>
        </authorList>
    </citation>
    <scope>NUCLEOTIDE SEQUENCE [LARGE SCALE GENOMIC DNA]</scope>
    <source>
        <strain evidence="4 5">KEM-5</strain>
    </source>
</reference>
<dbReference type="GO" id="GO:0004842">
    <property type="term" value="F:ubiquitin-protein transferase activity"/>
    <property type="evidence" value="ECO:0007669"/>
    <property type="project" value="TreeGrafter"/>
</dbReference>
<dbReference type="PANTHER" id="PTHR24171">
    <property type="entry name" value="ANKYRIN REPEAT DOMAIN-CONTAINING PROTEIN 39-RELATED"/>
    <property type="match status" value="1"/>
</dbReference>
<dbReference type="Proteomes" id="UP000309668">
    <property type="component" value="Unassembled WGS sequence"/>
</dbReference>
<evidence type="ECO:0000313" key="4">
    <source>
        <dbReference type="EMBL" id="TMM45336.1"/>
    </source>
</evidence>
<dbReference type="PROSITE" id="PS50297">
    <property type="entry name" value="ANK_REP_REGION"/>
    <property type="match status" value="3"/>
</dbReference>
<gene>
    <name evidence="4" type="ORF">FEV51_12730</name>
</gene>
<dbReference type="PROSITE" id="PS50088">
    <property type="entry name" value="ANK_REPEAT"/>
    <property type="match status" value="3"/>
</dbReference>
<dbReference type="OrthoDB" id="7390289at2"/>
<dbReference type="InterPro" id="IPR002110">
    <property type="entry name" value="Ankyrin_rpt"/>
</dbReference>
<sequence length="189" mass="20176">MAAAMFAAPLSAQNATDGVKFLDAVKKRDGTVVTDLLNEPGSTVVNSRDITSGESGLHLVTQRRDITWIKFLLSKGANPNVADKNGVVPLQIASQLGFIEGIEALLDRGAEVDVTNAAGETPLISAVHRRDIAMVRLLVSKGANPDRSDNSGRTARDYAMLMGAKSQVLEEIQRSEREMGERAATYGPA</sequence>
<evidence type="ECO:0000256" key="1">
    <source>
        <dbReference type="ARBA" id="ARBA00022737"/>
    </source>
</evidence>
<dbReference type="SMART" id="SM00248">
    <property type="entry name" value="ANK"/>
    <property type="match status" value="3"/>
</dbReference>
<feature type="repeat" description="ANK" evidence="3">
    <location>
        <begin position="85"/>
        <end position="117"/>
    </location>
</feature>
<keyword evidence="1" id="KW-0677">Repeat</keyword>
<dbReference type="AlphaFoldDB" id="A0A5S3NYP9"/>
<protein>
    <submittedName>
        <fullName evidence="4">Ankyrin repeat domain-containing protein</fullName>
    </submittedName>
</protein>
<dbReference type="EMBL" id="VCAO01000012">
    <property type="protein sequence ID" value="TMM45336.1"/>
    <property type="molecule type" value="Genomic_DNA"/>
</dbReference>